<accession>A0ABR3FI36</accession>
<name>A0ABR3FI36_9AGAR</name>
<evidence type="ECO:0000313" key="2">
    <source>
        <dbReference type="Proteomes" id="UP001465976"/>
    </source>
</evidence>
<evidence type="ECO:0000313" key="1">
    <source>
        <dbReference type="EMBL" id="KAL0574865.1"/>
    </source>
</evidence>
<dbReference type="Proteomes" id="UP001465976">
    <property type="component" value="Unassembled WGS sequence"/>
</dbReference>
<protein>
    <submittedName>
        <fullName evidence="1">Uncharacterized protein</fullName>
    </submittedName>
</protein>
<dbReference type="EMBL" id="JBAHYK010000358">
    <property type="protein sequence ID" value="KAL0574865.1"/>
    <property type="molecule type" value="Genomic_DNA"/>
</dbReference>
<keyword evidence="2" id="KW-1185">Reference proteome</keyword>
<proteinExistence type="predicted"/>
<comment type="caution">
    <text evidence="1">The sequence shown here is derived from an EMBL/GenBank/DDBJ whole genome shotgun (WGS) entry which is preliminary data.</text>
</comment>
<reference evidence="1 2" key="1">
    <citation type="submission" date="2024-02" db="EMBL/GenBank/DDBJ databases">
        <title>A draft genome for the cacao thread blight pathogen Marasmius crinis-equi.</title>
        <authorList>
            <person name="Cohen S.P."/>
            <person name="Baruah I.K."/>
            <person name="Amoako-Attah I."/>
            <person name="Bukari Y."/>
            <person name="Meinhardt L.W."/>
            <person name="Bailey B.A."/>
        </authorList>
    </citation>
    <scope>NUCLEOTIDE SEQUENCE [LARGE SCALE GENOMIC DNA]</scope>
    <source>
        <strain evidence="1 2">GH-76</strain>
    </source>
</reference>
<organism evidence="1 2">
    <name type="scientific">Marasmius crinis-equi</name>
    <dbReference type="NCBI Taxonomy" id="585013"/>
    <lineage>
        <taxon>Eukaryota</taxon>
        <taxon>Fungi</taxon>
        <taxon>Dikarya</taxon>
        <taxon>Basidiomycota</taxon>
        <taxon>Agaricomycotina</taxon>
        <taxon>Agaricomycetes</taxon>
        <taxon>Agaricomycetidae</taxon>
        <taxon>Agaricales</taxon>
        <taxon>Marasmiineae</taxon>
        <taxon>Marasmiaceae</taxon>
        <taxon>Marasmius</taxon>
    </lineage>
</organism>
<gene>
    <name evidence="1" type="ORF">V5O48_007105</name>
</gene>
<sequence>MNTELKLQEIKASDFYINFRVPKTENYVKWVEDIPDSVRADYARWLDLRSGTTAEGERQITVVGICGSYNIHAGLLESLQGERYDAKIETLSAVGYKENVVQAVIELAYHLHQPFPLLHDILVDASIPPFPCETLDDKFEIIRLAYAWNLDPVAGLVSFGMNVEEVMNVFQHAYIRYEAKSNNWHHLIESCYEKEEDLMFCQAVFATVQAAAEDDPDPKNKQWYLHMIEDIVVKLVRLGLLEFE</sequence>